<accession>A0A4Q9KUA1</accession>
<protein>
    <submittedName>
        <fullName evidence="2">Uncharacterized protein</fullName>
    </submittedName>
</protein>
<evidence type="ECO:0000313" key="5">
    <source>
        <dbReference type="Proteomes" id="UP000292362"/>
    </source>
</evidence>
<reference evidence="4 5" key="1">
    <citation type="submission" date="2017-12" db="EMBL/GenBank/DDBJ databases">
        <authorList>
            <person name="Pombert J.-F."/>
            <person name="Haag K.L."/>
            <person name="Ebert D."/>
        </authorList>
    </citation>
    <scope>NUCLEOTIDE SEQUENCE [LARGE SCALE GENOMIC DNA]</scope>
    <source>
        <strain evidence="2">FI-OER-3-3</strain>
        <strain evidence="3">IL-G-3</strain>
    </source>
</reference>
<evidence type="ECO:0000313" key="2">
    <source>
        <dbReference type="EMBL" id="TBT98346.1"/>
    </source>
</evidence>
<keyword evidence="4" id="KW-1185">Reference proteome</keyword>
<feature type="transmembrane region" description="Helical" evidence="1">
    <location>
        <begin position="62"/>
        <end position="84"/>
    </location>
</feature>
<organism evidence="2 5">
    <name type="scientific">Hamiltosporidium tvaerminnensis</name>
    <dbReference type="NCBI Taxonomy" id="1176355"/>
    <lineage>
        <taxon>Eukaryota</taxon>
        <taxon>Fungi</taxon>
        <taxon>Fungi incertae sedis</taxon>
        <taxon>Microsporidia</taxon>
        <taxon>Dubosqiidae</taxon>
        <taxon>Hamiltosporidium</taxon>
    </lineage>
</organism>
<dbReference type="AlphaFoldDB" id="A0A4Q9KUA1"/>
<sequence>MSLLSTSLFFTSGLYLSKYIIKKRINKVVPCIGGMSLIYVGSMVEKDNLITNKEINYKRPGYWLIGSGIAFFGITYGTLVHRVYQRFLMK</sequence>
<proteinExistence type="predicted"/>
<evidence type="ECO:0000313" key="4">
    <source>
        <dbReference type="Proteomes" id="UP000292282"/>
    </source>
</evidence>
<dbReference type="EMBL" id="PITJ01001796">
    <property type="protein sequence ID" value="TBT98346.1"/>
    <property type="molecule type" value="Genomic_DNA"/>
</dbReference>
<evidence type="ECO:0000256" key="1">
    <source>
        <dbReference type="SAM" id="Phobius"/>
    </source>
</evidence>
<keyword evidence="1" id="KW-0812">Transmembrane</keyword>
<comment type="caution">
    <text evidence="2">The sequence shown here is derived from an EMBL/GenBank/DDBJ whole genome shotgun (WGS) entry which is preliminary data.</text>
</comment>
<dbReference type="VEuPathDB" id="MicrosporidiaDB:CWI38_1817p0030"/>
<keyword evidence="1" id="KW-1133">Transmembrane helix</keyword>
<dbReference type="EMBL" id="PITK01001817">
    <property type="protein sequence ID" value="TBU10368.1"/>
    <property type="molecule type" value="Genomic_DNA"/>
</dbReference>
<name>A0A4Q9KUA1_9MICR</name>
<dbReference type="VEuPathDB" id="MicrosporidiaDB:CWI37_1796p0030"/>
<dbReference type="Proteomes" id="UP000292282">
    <property type="component" value="Unassembled WGS sequence"/>
</dbReference>
<gene>
    <name evidence="2" type="ORF">CWI37_1796p0030</name>
    <name evidence="3" type="ORF">CWI38_1817p0030</name>
</gene>
<evidence type="ECO:0000313" key="3">
    <source>
        <dbReference type="EMBL" id="TBU10368.1"/>
    </source>
</evidence>
<keyword evidence="1" id="KW-0472">Membrane</keyword>
<dbReference type="Proteomes" id="UP000292362">
    <property type="component" value="Unassembled WGS sequence"/>
</dbReference>